<reference evidence="2" key="2">
    <citation type="submission" date="2019-04" db="EMBL/GenBank/DDBJ databases">
        <authorList>
            <person name="Howe K."/>
            <person name="Paulini M."/>
            <person name="Williams G."/>
        </authorList>
    </citation>
    <scope>NUCLEOTIDE SEQUENCE [LARGE SCALE GENOMIC DNA]</scope>
    <source>
        <strain evidence="2">FR3</strain>
    </source>
</reference>
<dbReference type="KEGG" id="bmy:BM_BM17195"/>
<evidence type="ECO:0000313" key="4">
    <source>
        <dbReference type="WBParaSite" id="Bm17195.1"/>
    </source>
</evidence>
<dbReference type="OrthoDB" id="5845296at2759"/>
<evidence type="ECO:0000313" key="2">
    <source>
        <dbReference type="EMBL" id="VIP00290.1"/>
    </source>
</evidence>
<evidence type="ECO:0000259" key="1">
    <source>
        <dbReference type="PROSITE" id="PS50052"/>
    </source>
</evidence>
<sequence>MLQRLLRDACGAVTFKIVPFYRNAPPACEIFVRAQFDYDPGEDDLIPYSQAALGNGSSSGTTGALVAGLIPSLELQKWRIAYLAMEQARDNSYLIILNVNDEFLFSSLYVAQQEEKILHNQMVRLAAYRHKTLVLLDARGVGRRHIKNTLIHRHPQRFDYPIPHTTRQRN</sequence>
<dbReference type="WBParaSite" id="Bm17195.1">
    <property type="protein sequence ID" value="Bm17195.1"/>
    <property type="gene ID" value="WBGene00268338"/>
</dbReference>
<dbReference type="InterPro" id="IPR027417">
    <property type="entry name" value="P-loop_NTPase"/>
</dbReference>
<dbReference type="InterPro" id="IPR050716">
    <property type="entry name" value="MAGUK"/>
</dbReference>
<dbReference type="PANTHER" id="PTHR23122">
    <property type="entry name" value="MEMBRANE-ASSOCIATED GUANYLATE KINASE MAGUK"/>
    <property type="match status" value="1"/>
</dbReference>
<dbReference type="SUPFAM" id="SSF50044">
    <property type="entry name" value="SH3-domain"/>
    <property type="match status" value="1"/>
</dbReference>
<reference evidence="3" key="1">
    <citation type="journal article" date="2007" name="Science">
        <title>Draft genome of the filarial nematode parasite Brugia malayi.</title>
        <authorList>
            <person name="Ghedin E."/>
            <person name="Wang S."/>
            <person name="Spiro D."/>
            <person name="Caler E."/>
            <person name="Zhao Q."/>
            <person name="Crabtree J."/>
            <person name="Allen J.E."/>
            <person name="Delcher A.L."/>
            <person name="Guiliano D.B."/>
            <person name="Miranda-Saavedra D."/>
            <person name="Angiuoli S.V."/>
            <person name="Creasy T."/>
            <person name="Amedeo P."/>
            <person name="Haas B."/>
            <person name="El-Sayed N.M."/>
            <person name="Wortman J.R."/>
            <person name="Feldblyum T."/>
            <person name="Tallon L."/>
            <person name="Schatz M."/>
            <person name="Shumway M."/>
            <person name="Koo H."/>
            <person name="Salzberg S.L."/>
            <person name="Schobel S."/>
            <person name="Pertea M."/>
            <person name="Pop M."/>
            <person name="White O."/>
            <person name="Barton G.J."/>
            <person name="Carlow C.K."/>
            <person name="Crawford M.J."/>
            <person name="Daub J."/>
            <person name="Dimmic M.W."/>
            <person name="Estes C.F."/>
            <person name="Foster J.M."/>
            <person name="Ganatra M."/>
            <person name="Gregory W.F."/>
            <person name="Johnson N.M."/>
            <person name="Jin J."/>
            <person name="Komuniecki R."/>
            <person name="Korf I."/>
            <person name="Kumar S."/>
            <person name="Laney S."/>
            <person name="Li B.W."/>
            <person name="Li W."/>
            <person name="Lindblom T.H."/>
            <person name="Lustigman S."/>
            <person name="Ma D."/>
            <person name="Maina C.V."/>
            <person name="Martin D.M."/>
            <person name="McCarter J.P."/>
            <person name="McReynolds L."/>
            <person name="Mitreva M."/>
            <person name="Nutman T.B."/>
            <person name="Parkinson J."/>
            <person name="Peregrin-Alvarez J.M."/>
            <person name="Poole C."/>
            <person name="Ren Q."/>
            <person name="Saunders L."/>
            <person name="Sluder A.E."/>
            <person name="Smith K."/>
            <person name="Stanke M."/>
            <person name="Unnasch T.R."/>
            <person name="Ware J."/>
            <person name="Wei A.D."/>
            <person name="Weil G."/>
            <person name="Williams D.J."/>
            <person name="Zhang Y."/>
            <person name="Williams S.A."/>
            <person name="Fraser-Liggett C."/>
            <person name="Slatko B."/>
            <person name="Blaxter M.L."/>
            <person name="Scott A.L."/>
        </authorList>
    </citation>
    <scope>NUCLEOTIDE SEQUENCE</scope>
    <source>
        <strain evidence="3">FR3</strain>
    </source>
</reference>
<feature type="domain" description="Guanylate kinase-like" evidence="1">
    <location>
        <begin position="130"/>
        <end position="170"/>
    </location>
</feature>
<dbReference type="PROSITE" id="PS50052">
    <property type="entry name" value="GUANYLATE_KINASE_2"/>
    <property type="match status" value="1"/>
</dbReference>
<dbReference type="AlphaFoldDB" id="A0A4E9FSD0"/>
<accession>A0A4E9FSD0</accession>
<dbReference type="EMBL" id="CAAKNF010000047">
    <property type="protein sequence ID" value="VIP00290.1"/>
    <property type="molecule type" value="Genomic_DNA"/>
</dbReference>
<dbReference type="InterPro" id="IPR008145">
    <property type="entry name" value="GK/Ca_channel_bsu"/>
</dbReference>
<protein>
    <submittedName>
        <fullName evidence="4">Guanylate kinase-like domain-containing protein</fullName>
    </submittedName>
</protein>
<dbReference type="GeneID" id="6099175"/>
<organism evidence="2">
    <name type="scientific">Brugia malayi</name>
    <name type="common">Filarial nematode worm</name>
    <dbReference type="NCBI Taxonomy" id="6279"/>
    <lineage>
        <taxon>Eukaryota</taxon>
        <taxon>Metazoa</taxon>
        <taxon>Ecdysozoa</taxon>
        <taxon>Nematoda</taxon>
        <taxon>Chromadorea</taxon>
        <taxon>Rhabditida</taxon>
        <taxon>Spirurina</taxon>
        <taxon>Spiruromorpha</taxon>
        <taxon>Filarioidea</taxon>
        <taxon>Onchocercidae</taxon>
        <taxon>Brugia</taxon>
    </lineage>
</organism>
<dbReference type="InterPro" id="IPR008144">
    <property type="entry name" value="Guanylate_kin-like_dom"/>
</dbReference>
<accession>A0A5S6PCM8</accession>
<dbReference type="RefSeq" id="XP_042938918.1">
    <property type="nucleotide sequence ID" value="XM_043082984.1"/>
</dbReference>
<keyword evidence="3" id="KW-1185">Reference proteome</keyword>
<gene>
    <name evidence="2 4" type="primary">Bm17195</name>
    <name evidence="2" type="ORF">BM_BM17195</name>
</gene>
<dbReference type="Pfam" id="PF00625">
    <property type="entry name" value="Guanylate_kin"/>
    <property type="match status" value="1"/>
</dbReference>
<dbReference type="InterPro" id="IPR036028">
    <property type="entry name" value="SH3-like_dom_sf"/>
</dbReference>
<dbReference type="SUPFAM" id="SSF52540">
    <property type="entry name" value="P-loop containing nucleoside triphosphate hydrolases"/>
    <property type="match status" value="1"/>
</dbReference>
<evidence type="ECO:0000313" key="3">
    <source>
        <dbReference type="Proteomes" id="UP000006672"/>
    </source>
</evidence>
<dbReference type="CTD" id="6099175"/>
<proteinExistence type="predicted"/>
<dbReference type="STRING" id="6279.A0A5S6PCM8"/>
<name>A0A4E9FSD0_BRUMA</name>
<dbReference type="Proteomes" id="UP000006672">
    <property type="component" value="Unassembled WGS sequence"/>
</dbReference>
<reference evidence="4" key="3">
    <citation type="submission" date="2019-12" db="UniProtKB">
        <authorList>
            <consortium name="WormBaseParasite"/>
        </authorList>
    </citation>
    <scope>IDENTIFICATION</scope>
</reference>
<dbReference type="Gene3D" id="3.40.50.300">
    <property type="entry name" value="P-loop containing nucleotide triphosphate hydrolases"/>
    <property type="match status" value="1"/>
</dbReference>